<evidence type="ECO:0000313" key="18">
    <source>
        <dbReference type="EMBL" id="KAK6167784.1"/>
    </source>
</evidence>
<comment type="catalytic activity">
    <reaction evidence="16">
        <text>12-(9Z-hexadecenoyloxy)-octadecanoate + H2O = 12-hydroxyoctadecanoate + (9Z)-hexadecenoate + H(+)</text>
        <dbReference type="Rhea" id="RHEA:52072"/>
        <dbReference type="ChEBI" id="CHEBI:15377"/>
        <dbReference type="ChEBI" id="CHEBI:15378"/>
        <dbReference type="ChEBI" id="CHEBI:32372"/>
        <dbReference type="ChEBI" id="CHEBI:84201"/>
        <dbReference type="ChEBI" id="CHEBI:136312"/>
    </reaction>
    <physiologicalReaction direction="left-to-right" evidence="16">
        <dbReference type="Rhea" id="RHEA:52073"/>
    </physiologicalReaction>
</comment>
<organism evidence="18 19">
    <name type="scientific">Patella caerulea</name>
    <name type="common">Rayed Mediterranean limpet</name>
    <dbReference type="NCBI Taxonomy" id="87958"/>
    <lineage>
        <taxon>Eukaryota</taxon>
        <taxon>Metazoa</taxon>
        <taxon>Spiralia</taxon>
        <taxon>Lophotrochozoa</taxon>
        <taxon>Mollusca</taxon>
        <taxon>Gastropoda</taxon>
        <taxon>Patellogastropoda</taxon>
        <taxon>Patelloidea</taxon>
        <taxon>Patellidae</taxon>
        <taxon>Patella</taxon>
    </lineage>
</organism>
<comment type="catalytic activity">
    <reaction evidence="7">
        <text>12-hexadecanoyloxy-octadecanoate + H2O = 12-hydroxyoctadecanoate + hexadecanoate + H(+)</text>
        <dbReference type="Rhea" id="RHEA:52056"/>
        <dbReference type="ChEBI" id="CHEBI:7896"/>
        <dbReference type="ChEBI" id="CHEBI:15377"/>
        <dbReference type="ChEBI" id="CHEBI:15378"/>
        <dbReference type="ChEBI" id="CHEBI:83677"/>
        <dbReference type="ChEBI" id="CHEBI:84201"/>
    </reaction>
    <physiologicalReaction direction="left-to-right" evidence="7">
        <dbReference type="Rhea" id="RHEA:52057"/>
    </physiologicalReaction>
</comment>
<evidence type="ECO:0000256" key="1">
    <source>
        <dbReference type="ARBA" id="ARBA00000923"/>
    </source>
</evidence>
<comment type="caution">
    <text evidence="18">The sequence shown here is derived from an EMBL/GenBank/DDBJ whole genome shotgun (WGS) entry which is preliminary data.</text>
</comment>
<dbReference type="InterPro" id="IPR006838">
    <property type="entry name" value="ADTRP_AIG1"/>
</dbReference>
<evidence type="ECO:0000256" key="5">
    <source>
        <dbReference type="ARBA" id="ARBA00022989"/>
    </source>
</evidence>
<evidence type="ECO:0000313" key="19">
    <source>
        <dbReference type="Proteomes" id="UP001347796"/>
    </source>
</evidence>
<evidence type="ECO:0000256" key="3">
    <source>
        <dbReference type="ARBA" id="ARBA00009300"/>
    </source>
</evidence>
<dbReference type="Pfam" id="PF04750">
    <property type="entry name" value="Far-17a_AIG1"/>
    <property type="match status" value="1"/>
</dbReference>
<evidence type="ECO:0000256" key="7">
    <source>
        <dbReference type="ARBA" id="ARBA00047368"/>
    </source>
</evidence>
<proteinExistence type="inferred from homology"/>
<comment type="catalytic activity">
    <reaction evidence="13">
        <text>9-octadecanoyloxy-octadecanoate + H2O = 9-hydroxy-octadecanoate + octadecanoate + H(+)</text>
        <dbReference type="Rhea" id="RHEA:52096"/>
        <dbReference type="ChEBI" id="CHEBI:15377"/>
        <dbReference type="ChEBI" id="CHEBI:15378"/>
        <dbReference type="ChEBI" id="CHEBI:25629"/>
        <dbReference type="ChEBI" id="CHEBI:136286"/>
        <dbReference type="ChEBI" id="CHEBI:136373"/>
    </reaction>
    <physiologicalReaction direction="left-to-right" evidence="13">
        <dbReference type="Rhea" id="RHEA:52097"/>
    </physiologicalReaction>
</comment>
<comment type="catalytic activity">
    <reaction evidence="9">
        <text>9-hexadecanoyloxy-octadecanoate + H2O = 9-hydroxy-octadecanoate + hexadecanoate + H(+)</text>
        <dbReference type="Rhea" id="RHEA:52052"/>
        <dbReference type="ChEBI" id="CHEBI:7896"/>
        <dbReference type="ChEBI" id="CHEBI:15377"/>
        <dbReference type="ChEBI" id="CHEBI:15378"/>
        <dbReference type="ChEBI" id="CHEBI:83670"/>
        <dbReference type="ChEBI" id="CHEBI:136286"/>
    </reaction>
    <physiologicalReaction direction="left-to-right" evidence="9">
        <dbReference type="Rhea" id="RHEA:52053"/>
    </physiologicalReaction>
</comment>
<evidence type="ECO:0008006" key="20">
    <source>
        <dbReference type="Google" id="ProtNLM"/>
    </source>
</evidence>
<accession>A0AAN8GGV7</accession>
<name>A0AAN8GGV7_PATCE</name>
<dbReference type="GO" id="GO:0012505">
    <property type="term" value="C:endomembrane system"/>
    <property type="evidence" value="ECO:0007669"/>
    <property type="project" value="UniProtKB-SubCell"/>
</dbReference>
<comment type="subcellular location">
    <subcellularLocation>
        <location evidence="2">Endomembrane system</location>
        <topology evidence="2">Multi-pass membrane protein</topology>
    </subcellularLocation>
</comment>
<evidence type="ECO:0000256" key="15">
    <source>
        <dbReference type="ARBA" id="ARBA00049322"/>
    </source>
</evidence>
<evidence type="ECO:0000256" key="10">
    <source>
        <dbReference type="ARBA" id="ARBA00048680"/>
    </source>
</evidence>
<comment type="catalytic activity">
    <reaction evidence="8">
        <text>13-octadecanoyloxy-octadecanoate + H2O = 13-hydroxy-octadecanoate + octadecanoate + H(+)</text>
        <dbReference type="Rhea" id="RHEA:52084"/>
        <dbReference type="ChEBI" id="CHEBI:15377"/>
        <dbReference type="ChEBI" id="CHEBI:15378"/>
        <dbReference type="ChEBI" id="CHEBI:25629"/>
        <dbReference type="ChEBI" id="CHEBI:136304"/>
        <dbReference type="ChEBI" id="CHEBI:136335"/>
    </reaction>
    <physiologicalReaction direction="left-to-right" evidence="8">
        <dbReference type="Rhea" id="RHEA:52085"/>
    </physiologicalReaction>
</comment>
<evidence type="ECO:0000256" key="13">
    <source>
        <dbReference type="ARBA" id="ARBA00049221"/>
    </source>
</evidence>
<sequence>MPKLYSVFTVSVATLYAYSFTYNVTSVGTKSGNVFTFKGYGGKFKFLTFWNLAIQTIYFALSLVNFVIGSNVPPTADPKKKTALQKFRDCFHATIVFPTGTFVVMTFWAIYAVDRELVYPESLDKIIPAWVNHVNHTFVLPILLIEKYLIYHQYPNKGKGILVILAFALTYLAWILWIAYKADIWVYPVLKVLDTPQKAIFIFFLMLLFVSLYLIGEGLTIFLWRKTPKQKRR</sequence>
<keyword evidence="6 17" id="KW-0472">Membrane</keyword>
<dbReference type="PANTHER" id="PTHR10989">
    <property type="entry name" value="ANDROGEN-INDUCED PROTEIN 1-RELATED"/>
    <property type="match status" value="1"/>
</dbReference>
<feature type="transmembrane region" description="Helical" evidence="17">
    <location>
        <begin position="49"/>
        <end position="69"/>
    </location>
</feature>
<evidence type="ECO:0000256" key="9">
    <source>
        <dbReference type="ARBA" id="ARBA00047863"/>
    </source>
</evidence>
<gene>
    <name evidence="18" type="ORF">SNE40_021732</name>
</gene>
<feature type="transmembrane region" description="Helical" evidence="17">
    <location>
        <begin position="130"/>
        <end position="149"/>
    </location>
</feature>
<evidence type="ECO:0000256" key="4">
    <source>
        <dbReference type="ARBA" id="ARBA00022692"/>
    </source>
</evidence>
<dbReference type="GO" id="GO:0016020">
    <property type="term" value="C:membrane"/>
    <property type="evidence" value="ECO:0007669"/>
    <property type="project" value="InterPro"/>
</dbReference>
<feature type="transmembrane region" description="Helical" evidence="17">
    <location>
        <begin position="161"/>
        <end position="180"/>
    </location>
</feature>
<evidence type="ECO:0000256" key="8">
    <source>
        <dbReference type="ARBA" id="ARBA00047427"/>
    </source>
</evidence>
<reference evidence="18 19" key="1">
    <citation type="submission" date="2024-01" db="EMBL/GenBank/DDBJ databases">
        <title>The genome of the rayed Mediterranean limpet Patella caerulea (Linnaeus, 1758).</title>
        <authorList>
            <person name="Anh-Thu Weber A."/>
            <person name="Halstead-Nussloch G."/>
        </authorList>
    </citation>
    <scope>NUCLEOTIDE SEQUENCE [LARGE SCALE GENOMIC DNA]</scope>
    <source>
        <strain evidence="18">AATW-2023a</strain>
        <tissue evidence="18">Whole specimen</tissue>
    </source>
</reference>
<evidence type="ECO:0000256" key="11">
    <source>
        <dbReference type="ARBA" id="ARBA00048701"/>
    </source>
</evidence>
<feature type="transmembrane region" description="Helical" evidence="17">
    <location>
        <begin position="90"/>
        <end position="110"/>
    </location>
</feature>
<comment type="catalytic activity">
    <reaction evidence="12">
        <text>9-(9Z-octadecenoyloxy)-octadecanoate + H2O = 9-hydroxy-octadecanoate + (9Z)-octadecenoate + H(+)</text>
        <dbReference type="Rhea" id="RHEA:52048"/>
        <dbReference type="ChEBI" id="CHEBI:15377"/>
        <dbReference type="ChEBI" id="CHEBI:15378"/>
        <dbReference type="ChEBI" id="CHEBI:30823"/>
        <dbReference type="ChEBI" id="CHEBI:136282"/>
        <dbReference type="ChEBI" id="CHEBI:136286"/>
    </reaction>
    <physiologicalReaction direction="left-to-right" evidence="12">
        <dbReference type="Rhea" id="RHEA:52049"/>
    </physiologicalReaction>
</comment>
<comment type="catalytic activity">
    <reaction evidence="14">
        <text>13-(9Z-octadecenoyloxy)-octadecanoate + H2O = 13-hydroxy-octadecanoate + (9Z)-octadecenoate + H(+)</text>
        <dbReference type="Rhea" id="RHEA:52064"/>
        <dbReference type="ChEBI" id="CHEBI:15377"/>
        <dbReference type="ChEBI" id="CHEBI:15378"/>
        <dbReference type="ChEBI" id="CHEBI:30823"/>
        <dbReference type="ChEBI" id="CHEBI:136303"/>
        <dbReference type="ChEBI" id="CHEBI:136304"/>
    </reaction>
    <physiologicalReaction direction="left-to-right" evidence="14">
        <dbReference type="Rhea" id="RHEA:52065"/>
    </physiologicalReaction>
</comment>
<dbReference type="Proteomes" id="UP001347796">
    <property type="component" value="Unassembled WGS sequence"/>
</dbReference>
<comment type="catalytic activity">
    <reaction evidence="11">
        <text>12-(9Z-octadecenoyloxy)-octadecanoate + H2O = 12-hydroxyoctadecanoate + (9Z)-octadecenoate + H(+)</text>
        <dbReference type="Rhea" id="RHEA:52060"/>
        <dbReference type="ChEBI" id="CHEBI:15377"/>
        <dbReference type="ChEBI" id="CHEBI:15378"/>
        <dbReference type="ChEBI" id="CHEBI:30823"/>
        <dbReference type="ChEBI" id="CHEBI:84201"/>
        <dbReference type="ChEBI" id="CHEBI:136302"/>
    </reaction>
    <physiologicalReaction direction="left-to-right" evidence="11">
        <dbReference type="Rhea" id="RHEA:52061"/>
    </physiologicalReaction>
</comment>
<evidence type="ECO:0000256" key="17">
    <source>
        <dbReference type="SAM" id="Phobius"/>
    </source>
</evidence>
<dbReference type="PANTHER" id="PTHR10989:SF16">
    <property type="entry name" value="AT02829P-RELATED"/>
    <property type="match status" value="1"/>
</dbReference>
<keyword evidence="19" id="KW-1185">Reference proteome</keyword>
<comment type="similarity">
    <text evidence="3">Belongs to the AIG1 family.</text>
</comment>
<evidence type="ECO:0000256" key="16">
    <source>
        <dbReference type="ARBA" id="ARBA00049428"/>
    </source>
</evidence>
<keyword evidence="5 17" id="KW-1133">Transmembrane helix</keyword>
<keyword evidence="4 17" id="KW-0812">Transmembrane</keyword>
<dbReference type="AlphaFoldDB" id="A0AAN8GGV7"/>
<comment type="catalytic activity">
    <reaction evidence="10">
        <text>12-octadecanoyloxy-octadecanoate + H2O = 12-hydroxyoctadecanoate + octadecanoate + H(+)</text>
        <dbReference type="Rhea" id="RHEA:52080"/>
        <dbReference type="ChEBI" id="CHEBI:15377"/>
        <dbReference type="ChEBI" id="CHEBI:15378"/>
        <dbReference type="ChEBI" id="CHEBI:25629"/>
        <dbReference type="ChEBI" id="CHEBI:84201"/>
        <dbReference type="ChEBI" id="CHEBI:136330"/>
    </reaction>
    <physiologicalReaction direction="left-to-right" evidence="10">
        <dbReference type="Rhea" id="RHEA:52081"/>
    </physiologicalReaction>
</comment>
<protein>
    <recommendedName>
        <fullName evidence="20">Androgen-dependent TFPI-regulating protein</fullName>
    </recommendedName>
</protein>
<evidence type="ECO:0000256" key="6">
    <source>
        <dbReference type="ARBA" id="ARBA00023136"/>
    </source>
</evidence>
<evidence type="ECO:0000256" key="14">
    <source>
        <dbReference type="ARBA" id="ARBA00049296"/>
    </source>
</evidence>
<evidence type="ECO:0000256" key="12">
    <source>
        <dbReference type="ARBA" id="ARBA00048800"/>
    </source>
</evidence>
<comment type="catalytic activity">
    <reaction evidence="1">
        <text>9-(9Z-hexadecenoyloxy)-octadecanoate + H2O = (9Z)-hexadecenoate + 9-hydroxy-octadecanoate + H(+)</text>
        <dbReference type="Rhea" id="RHEA:52068"/>
        <dbReference type="ChEBI" id="CHEBI:15377"/>
        <dbReference type="ChEBI" id="CHEBI:15378"/>
        <dbReference type="ChEBI" id="CHEBI:32372"/>
        <dbReference type="ChEBI" id="CHEBI:136286"/>
        <dbReference type="ChEBI" id="CHEBI:136309"/>
    </reaction>
    <physiologicalReaction direction="left-to-right" evidence="1">
        <dbReference type="Rhea" id="RHEA:52069"/>
    </physiologicalReaction>
</comment>
<evidence type="ECO:0000256" key="2">
    <source>
        <dbReference type="ARBA" id="ARBA00004127"/>
    </source>
</evidence>
<comment type="catalytic activity">
    <reaction evidence="15">
        <text>13-(9Z-hexadecenoyloxy)-octadecanoate + H2O = 13-hydroxy-octadecanoate + (9Z)-hexadecenoate + H(+)</text>
        <dbReference type="Rhea" id="RHEA:52076"/>
        <dbReference type="ChEBI" id="CHEBI:15377"/>
        <dbReference type="ChEBI" id="CHEBI:15378"/>
        <dbReference type="ChEBI" id="CHEBI:32372"/>
        <dbReference type="ChEBI" id="CHEBI:136304"/>
        <dbReference type="ChEBI" id="CHEBI:136315"/>
    </reaction>
    <physiologicalReaction direction="left-to-right" evidence="15">
        <dbReference type="Rhea" id="RHEA:52077"/>
    </physiologicalReaction>
</comment>
<feature type="transmembrane region" description="Helical" evidence="17">
    <location>
        <begin position="200"/>
        <end position="224"/>
    </location>
</feature>
<dbReference type="EMBL" id="JAZGQO010000018">
    <property type="protein sequence ID" value="KAK6167784.1"/>
    <property type="molecule type" value="Genomic_DNA"/>
</dbReference>